<comment type="caution">
    <text evidence="1">The sequence shown here is derived from an EMBL/GenBank/DDBJ whole genome shotgun (WGS) entry which is preliminary data.</text>
</comment>
<dbReference type="GO" id="GO:0006629">
    <property type="term" value="P:lipid metabolic process"/>
    <property type="evidence" value="ECO:0007669"/>
    <property type="project" value="InterPro"/>
</dbReference>
<accession>A0A327K1A2</accession>
<name>A0A327K1A2_9BRAD</name>
<dbReference type="SUPFAM" id="SSF51695">
    <property type="entry name" value="PLC-like phosphodiesterases"/>
    <property type="match status" value="1"/>
</dbReference>
<feature type="non-terminal residue" evidence="1">
    <location>
        <position position="1"/>
    </location>
</feature>
<sequence length="70" mass="7669">GLKIITWSLERSGTLTDGGGYYYQSVKDAISHPGDEYEVIDVLAKDVGVIGMFSDWPATVTYYANCMGLE</sequence>
<reference evidence="1 2" key="1">
    <citation type="submission" date="2017-07" db="EMBL/GenBank/DDBJ databases">
        <title>Draft Genome Sequences of Select Purple Nonsulfur Bacteria.</title>
        <authorList>
            <person name="Lasarre B."/>
            <person name="Mckinlay J.B."/>
        </authorList>
    </citation>
    <scope>NUCLEOTIDE SEQUENCE [LARGE SCALE GENOMIC DNA]</scope>
    <source>
        <strain evidence="1 2">DSM 5909</strain>
    </source>
</reference>
<dbReference type="AlphaFoldDB" id="A0A327K1A2"/>
<dbReference type="InterPro" id="IPR017946">
    <property type="entry name" value="PLC-like_Pdiesterase_TIM-brl"/>
</dbReference>
<evidence type="ECO:0000313" key="2">
    <source>
        <dbReference type="Proteomes" id="UP000249130"/>
    </source>
</evidence>
<proteinExistence type="predicted"/>
<organism evidence="1 2">
    <name type="scientific">Rhodoplanes roseus</name>
    <dbReference type="NCBI Taxonomy" id="29409"/>
    <lineage>
        <taxon>Bacteria</taxon>
        <taxon>Pseudomonadati</taxon>
        <taxon>Pseudomonadota</taxon>
        <taxon>Alphaproteobacteria</taxon>
        <taxon>Hyphomicrobiales</taxon>
        <taxon>Nitrobacteraceae</taxon>
        <taxon>Rhodoplanes</taxon>
    </lineage>
</organism>
<dbReference type="EMBL" id="NPEX01000955">
    <property type="protein sequence ID" value="RAI31052.1"/>
    <property type="molecule type" value="Genomic_DNA"/>
</dbReference>
<protein>
    <submittedName>
        <fullName evidence="1">Glycerophosphodiester phosphodiesterase</fullName>
    </submittedName>
</protein>
<evidence type="ECO:0000313" key="1">
    <source>
        <dbReference type="EMBL" id="RAI31052.1"/>
    </source>
</evidence>
<keyword evidence="2" id="KW-1185">Reference proteome</keyword>
<gene>
    <name evidence="1" type="ORF">CH341_32855</name>
</gene>
<dbReference type="Proteomes" id="UP000249130">
    <property type="component" value="Unassembled WGS sequence"/>
</dbReference>
<dbReference type="GO" id="GO:0008081">
    <property type="term" value="F:phosphoric diester hydrolase activity"/>
    <property type="evidence" value="ECO:0007669"/>
    <property type="project" value="InterPro"/>
</dbReference>